<comment type="caution">
    <text evidence="2">The sequence shown here is derived from an EMBL/GenBank/DDBJ whole genome shotgun (WGS) entry which is preliminary data.</text>
</comment>
<keyword evidence="3" id="KW-1185">Reference proteome</keyword>
<evidence type="ECO:0000256" key="1">
    <source>
        <dbReference type="SAM" id="Phobius"/>
    </source>
</evidence>
<sequence length="114" mass="12487">MFGSLAIGCVMIGFSFNPVSAFRSGAFLTLTMVLALMWKATTAGTKNPKHTEVWLYLDEKSRPADGPARRVFGTIMSDVYKLYARIALGVAVGFFLVSVVLMLFGLEAYRPPSK</sequence>
<dbReference type="EMBL" id="JBEPMC010000003">
    <property type="protein sequence ID" value="MET3579292.1"/>
    <property type="molecule type" value="Genomic_DNA"/>
</dbReference>
<feature type="transmembrane region" description="Helical" evidence="1">
    <location>
        <begin position="82"/>
        <end position="106"/>
    </location>
</feature>
<keyword evidence="1" id="KW-0472">Membrane</keyword>
<reference evidence="2 3" key="1">
    <citation type="submission" date="2024-06" db="EMBL/GenBank/DDBJ databases">
        <title>Genomic Encyclopedia of Type Strains, Phase IV (KMG-IV): sequencing the most valuable type-strain genomes for metagenomic binning, comparative biology and taxonomic classification.</title>
        <authorList>
            <person name="Goeker M."/>
        </authorList>
    </citation>
    <scope>NUCLEOTIDE SEQUENCE [LARGE SCALE GENOMIC DNA]</scope>
    <source>
        <strain evidence="2 3">DSM 100022</strain>
    </source>
</reference>
<evidence type="ECO:0000313" key="2">
    <source>
        <dbReference type="EMBL" id="MET3579292.1"/>
    </source>
</evidence>
<dbReference type="RefSeq" id="WP_353018202.1">
    <property type="nucleotide sequence ID" value="NZ_JBEPMC010000003.1"/>
</dbReference>
<proteinExistence type="predicted"/>
<organism evidence="2 3">
    <name type="scientific">Mesorhizobium robiniae</name>
    <dbReference type="NCBI Taxonomy" id="559315"/>
    <lineage>
        <taxon>Bacteria</taxon>
        <taxon>Pseudomonadati</taxon>
        <taxon>Pseudomonadota</taxon>
        <taxon>Alphaproteobacteria</taxon>
        <taxon>Hyphomicrobiales</taxon>
        <taxon>Phyllobacteriaceae</taxon>
        <taxon>Mesorhizobium</taxon>
    </lineage>
</organism>
<evidence type="ECO:0000313" key="3">
    <source>
        <dbReference type="Proteomes" id="UP001549204"/>
    </source>
</evidence>
<accession>A0ABV2GMM8</accession>
<keyword evidence="1" id="KW-0812">Transmembrane</keyword>
<protein>
    <submittedName>
        <fullName evidence="2">Preprotein translocase subunit SecG</fullName>
    </submittedName>
</protein>
<keyword evidence="1" id="KW-1133">Transmembrane helix</keyword>
<name>A0ABV2GMM8_9HYPH</name>
<gene>
    <name evidence="2" type="ORF">ABID19_002317</name>
</gene>
<dbReference type="Proteomes" id="UP001549204">
    <property type="component" value="Unassembled WGS sequence"/>
</dbReference>